<dbReference type="Proteomes" id="UP000075243">
    <property type="component" value="Chromosome 10"/>
</dbReference>
<gene>
    <name evidence="2" type="ORF">KK1_014698</name>
</gene>
<dbReference type="InterPro" id="IPR012337">
    <property type="entry name" value="RNaseH-like_sf"/>
</dbReference>
<organism evidence="2 3">
    <name type="scientific">Cajanus cajan</name>
    <name type="common">Pigeon pea</name>
    <name type="synonym">Cajanus indicus</name>
    <dbReference type="NCBI Taxonomy" id="3821"/>
    <lineage>
        <taxon>Eukaryota</taxon>
        <taxon>Viridiplantae</taxon>
        <taxon>Streptophyta</taxon>
        <taxon>Embryophyta</taxon>
        <taxon>Tracheophyta</taxon>
        <taxon>Spermatophyta</taxon>
        <taxon>Magnoliopsida</taxon>
        <taxon>eudicotyledons</taxon>
        <taxon>Gunneridae</taxon>
        <taxon>Pentapetalae</taxon>
        <taxon>rosids</taxon>
        <taxon>fabids</taxon>
        <taxon>Fabales</taxon>
        <taxon>Fabaceae</taxon>
        <taxon>Papilionoideae</taxon>
        <taxon>50 kb inversion clade</taxon>
        <taxon>NPAAA clade</taxon>
        <taxon>indigoferoid/millettioid clade</taxon>
        <taxon>Phaseoleae</taxon>
        <taxon>Cajanus</taxon>
    </lineage>
</organism>
<dbReference type="PANTHER" id="PTHR42648:SF22">
    <property type="entry name" value="REVERSE TRANSCRIPTASE TY1_COPIA-TYPE DOMAIN-CONTAINING PROTEIN"/>
    <property type="match status" value="1"/>
</dbReference>
<dbReference type="SUPFAM" id="SSF53098">
    <property type="entry name" value="Ribonuclease H-like"/>
    <property type="match status" value="1"/>
</dbReference>
<dbReference type="AlphaFoldDB" id="A0A151SWV4"/>
<dbReference type="InterPro" id="IPR036397">
    <property type="entry name" value="RNaseH_sf"/>
</dbReference>
<evidence type="ECO:0000313" key="3">
    <source>
        <dbReference type="Proteomes" id="UP000075243"/>
    </source>
</evidence>
<dbReference type="PANTHER" id="PTHR42648">
    <property type="entry name" value="TRANSPOSASE, PUTATIVE-RELATED"/>
    <property type="match status" value="1"/>
</dbReference>
<accession>A0A151SWV4</accession>
<feature type="domain" description="GAG-pre-integrase" evidence="1">
    <location>
        <begin position="8"/>
        <end position="54"/>
    </location>
</feature>
<keyword evidence="3" id="KW-1185">Reference proteome</keyword>
<dbReference type="Gene3D" id="3.30.420.10">
    <property type="entry name" value="Ribonuclease H-like superfamily/Ribonuclease H"/>
    <property type="match status" value="1"/>
</dbReference>
<reference evidence="2 3" key="1">
    <citation type="journal article" date="2012" name="Nat. Biotechnol.">
        <title>Draft genome sequence of pigeonpea (Cajanus cajan), an orphan legume crop of resource-poor farmers.</title>
        <authorList>
            <person name="Varshney R.K."/>
            <person name="Chen W."/>
            <person name="Li Y."/>
            <person name="Bharti A.K."/>
            <person name="Saxena R.K."/>
            <person name="Schlueter J.A."/>
            <person name="Donoghue M.T."/>
            <person name="Azam S."/>
            <person name="Fan G."/>
            <person name="Whaley A.M."/>
            <person name="Farmer A.D."/>
            <person name="Sheridan J."/>
            <person name="Iwata A."/>
            <person name="Tuteja R."/>
            <person name="Penmetsa R.V."/>
            <person name="Wu W."/>
            <person name="Upadhyaya H.D."/>
            <person name="Yang S.P."/>
            <person name="Shah T."/>
            <person name="Saxena K.B."/>
            <person name="Michael T."/>
            <person name="McCombie W.R."/>
            <person name="Yang B."/>
            <person name="Zhang G."/>
            <person name="Yang H."/>
            <person name="Wang J."/>
            <person name="Spillane C."/>
            <person name="Cook D.R."/>
            <person name="May G.D."/>
            <person name="Xu X."/>
            <person name="Jackson S.A."/>
        </authorList>
    </citation>
    <scope>NUCLEOTIDE SEQUENCE [LARGE SCALE GENOMIC DNA]</scope>
    <source>
        <strain evidence="3">cv. Asha</strain>
    </source>
</reference>
<proteinExistence type="predicted"/>
<name>A0A151SWV4_CAJCA</name>
<protein>
    <submittedName>
        <fullName evidence="2">Retrovirus-related Pol polyprotein from transposon TNT 1-94</fullName>
    </submittedName>
</protein>
<evidence type="ECO:0000313" key="2">
    <source>
        <dbReference type="EMBL" id="KYP59266.1"/>
    </source>
</evidence>
<dbReference type="STRING" id="3821.A0A151SWV4"/>
<dbReference type="InterPro" id="IPR039537">
    <property type="entry name" value="Retrotran_Ty1/copia-like"/>
</dbReference>
<dbReference type="Pfam" id="PF13976">
    <property type="entry name" value="gag_pre-integrs"/>
    <property type="match status" value="1"/>
</dbReference>
<dbReference type="InterPro" id="IPR025724">
    <property type="entry name" value="GAG-pre-integrase_dom"/>
</dbReference>
<evidence type="ECO:0000259" key="1">
    <source>
        <dbReference type="Pfam" id="PF13976"/>
    </source>
</evidence>
<dbReference type="Gramene" id="C.cajan_14270.t">
    <property type="protein sequence ID" value="C.cajan_14270.t.cds1"/>
    <property type="gene ID" value="C.cajan_14270"/>
</dbReference>
<sequence>MRDELKTKNKEEIWQWHKRLGNPSFSYVNRLFPSLFTYCNISDFKCETCIMAKSHRIIFPINNSRANAPFSIFHSDVWGPALIPAHNGMRWFVTFVDDCTRMTWLCLLKHKSDVRDVFQVFHKMITT</sequence>
<dbReference type="GO" id="GO:0003676">
    <property type="term" value="F:nucleic acid binding"/>
    <property type="evidence" value="ECO:0007669"/>
    <property type="project" value="InterPro"/>
</dbReference>
<dbReference type="EMBL" id="CM003612">
    <property type="protein sequence ID" value="KYP59266.1"/>
    <property type="molecule type" value="Genomic_DNA"/>
</dbReference>